<dbReference type="SMART" id="SM00397">
    <property type="entry name" value="t_SNARE"/>
    <property type="match status" value="1"/>
</dbReference>
<keyword evidence="6" id="KW-0175">Coiled coil</keyword>
<feature type="coiled-coil region" evidence="6">
    <location>
        <begin position="154"/>
        <end position="188"/>
    </location>
</feature>
<dbReference type="InterPro" id="IPR000727">
    <property type="entry name" value="T_SNARE_dom"/>
</dbReference>
<evidence type="ECO:0000256" key="3">
    <source>
        <dbReference type="ARBA" id="ARBA00022692"/>
    </source>
</evidence>
<dbReference type="RefSeq" id="XP_033536886.1">
    <property type="nucleotide sequence ID" value="XM_033678969.1"/>
</dbReference>
<dbReference type="Gene3D" id="1.20.58.70">
    <property type="match status" value="1"/>
</dbReference>
<dbReference type="CDD" id="cd15849">
    <property type="entry name" value="SNARE_Sso1"/>
    <property type="match status" value="1"/>
</dbReference>
<dbReference type="OrthoDB" id="10255013at2759"/>
<dbReference type="Proteomes" id="UP000504638">
    <property type="component" value="Unplaced"/>
</dbReference>
<dbReference type="GO" id="GO:0006887">
    <property type="term" value="P:exocytosis"/>
    <property type="evidence" value="ECO:0007669"/>
    <property type="project" value="TreeGrafter"/>
</dbReference>
<dbReference type="GO" id="GO:0048278">
    <property type="term" value="P:vesicle docking"/>
    <property type="evidence" value="ECO:0007669"/>
    <property type="project" value="TreeGrafter"/>
</dbReference>
<feature type="compositionally biased region" description="Polar residues" evidence="7">
    <location>
        <begin position="63"/>
        <end position="72"/>
    </location>
</feature>
<dbReference type="PANTHER" id="PTHR19957">
    <property type="entry name" value="SYNTAXIN"/>
    <property type="match status" value="1"/>
</dbReference>
<dbReference type="GO" id="GO:0000149">
    <property type="term" value="F:SNARE binding"/>
    <property type="evidence" value="ECO:0007669"/>
    <property type="project" value="TreeGrafter"/>
</dbReference>
<dbReference type="PROSITE" id="PS50192">
    <property type="entry name" value="T_SNARE"/>
    <property type="match status" value="1"/>
</dbReference>
<dbReference type="SUPFAM" id="SSF47661">
    <property type="entry name" value="t-snare proteins"/>
    <property type="match status" value="1"/>
</dbReference>
<protein>
    <submittedName>
        <fullName evidence="10 12">t-SNARE</fullName>
    </submittedName>
</protein>
<comment type="subcellular location">
    <subcellularLocation>
        <location evidence="1">Membrane</location>
        <topology evidence="1">Single-pass type IV membrane protein</topology>
    </subcellularLocation>
</comment>
<evidence type="ECO:0000313" key="11">
    <source>
        <dbReference type="Proteomes" id="UP000504638"/>
    </source>
</evidence>
<evidence type="ECO:0000256" key="2">
    <source>
        <dbReference type="ARBA" id="ARBA00009063"/>
    </source>
</evidence>
<evidence type="ECO:0000256" key="8">
    <source>
        <dbReference type="SAM" id="Phobius"/>
    </source>
</evidence>
<proteinExistence type="inferred from homology"/>
<evidence type="ECO:0000313" key="10">
    <source>
        <dbReference type="EMBL" id="KAF1815255.1"/>
    </source>
</evidence>
<feature type="compositionally biased region" description="Low complexity" evidence="7">
    <location>
        <begin position="1"/>
        <end position="11"/>
    </location>
</feature>
<dbReference type="GO" id="GO:0006886">
    <property type="term" value="P:intracellular protein transport"/>
    <property type="evidence" value="ECO:0007669"/>
    <property type="project" value="TreeGrafter"/>
</dbReference>
<feature type="transmembrane region" description="Helical" evidence="8">
    <location>
        <begin position="306"/>
        <end position="329"/>
    </location>
</feature>
<dbReference type="GO" id="GO:0012505">
    <property type="term" value="C:endomembrane system"/>
    <property type="evidence" value="ECO:0007669"/>
    <property type="project" value="TreeGrafter"/>
</dbReference>
<evidence type="ECO:0000256" key="6">
    <source>
        <dbReference type="SAM" id="Coils"/>
    </source>
</evidence>
<organism evidence="10">
    <name type="scientific">Eremomyces bilateralis CBS 781.70</name>
    <dbReference type="NCBI Taxonomy" id="1392243"/>
    <lineage>
        <taxon>Eukaryota</taxon>
        <taxon>Fungi</taxon>
        <taxon>Dikarya</taxon>
        <taxon>Ascomycota</taxon>
        <taxon>Pezizomycotina</taxon>
        <taxon>Dothideomycetes</taxon>
        <taxon>Dothideomycetes incertae sedis</taxon>
        <taxon>Eremomycetales</taxon>
        <taxon>Eremomycetaceae</taxon>
        <taxon>Eremomyces</taxon>
    </lineage>
</organism>
<accession>A0A6G1GB06</accession>
<dbReference type="EMBL" id="ML975152">
    <property type="protein sequence ID" value="KAF1815255.1"/>
    <property type="molecule type" value="Genomic_DNA"/>
</dbReference>
<evidence type="ECO:0000256" key="5">
    <source>
        <dbReference type="ARBA" id="ARBA00023136"/>
    </source>
</evidence>
<keyword evidence="3 8" id="KW-0812">Transmembrane</keyword>
<dbReference type="GeneID" id="54419539"/>
<feature type="region of interest" description="Disordered" evidence="7">
    <location>
        <begin position="1"/>
        <end position="73"/>
    </location>
</feature>
<keyword evidence="5 8" id="KW-0472">Membrane</keyword>
<dbReference type="AlphaFoldDB" id="A0A6G1GB06"/>
<keyword evidence="11" id="KW-1185">Reference proteome</keyword>
<dbReference type="Pfam" id="PF05739">
    <property type="entry name" value="SNARE"/>
    <property type="match status" value="1"/>
</dbReference>
<name>A0A6G1GB06_9PEZI</name>
<dbReference type="InterPro" id="IPR045242">
    <property type="entry name" value="Syntaxin"/>
</dbReference>
<dbReference type="GO" id="GO:0006906">
    <property type="term" value="P:vesicle fusion"/>
    <property type="evidence" value="ECO:0007669"/>
    <property type="project" value="TreeGrafter"/>
</dbReference>
<dbReference type="Pfam" id="PF00804">
    <property type="entry name" value="Syntaxin"/>
    <property type="match status" value="1"/>
</dbReference>
<dbReference type="GO" id="GO:0005484">
    <property type="term" value="F:SNAP receptor activity"/>
    <property type="evidence" value="ECO:0007669"/>
    <property type="project" value="TreeGrafter"/>
</dbReference>
<sequence>MSYGGQQQSYGQYGGNPYGSENEGYGGGYGGSNPYGDSPNPSGNNQAAAPGRQPDLAAYDVNPGQTGSTRPNILSDADFLERIQATKGDINTLSTQISNIATMHQRALSSTDSTMSQQIDTVVENTQVLNSQIKDQIKFLETDAVRSGDNKTKHSQVRNLKQQFKQQLEEFQREESTYRQRYKDAIARQYRIVNPTATEDEVQEAADADWGNEGVFQTALRSNRQAHASSVLGAVRARHNDIQRIERTLGELAQLFQDLAEAVVVQDQAVAQVEEQTDKVRTDVEGGNKQLDSGIRSARRARKMKWWCLGICVLIVVILALVLGLYFGVGKGSSKNNNQ</sequence>
<evidence type="ECO:0000256" key="1">
    <source>
        <dbReference type="ARBA" id="ARBA00004211"/>
    </source>
</evidence>
<dbReference type="InterPro" id="IPR006011">
    <property type="entry name" value="Syntaxin_N"/>
</dbReference>
<reference evidence="10 12" key="1">
    <citation type="submission" date="2020-01" db="EMBL/GenBank/DDBJ databases">
        <authorList>
            <consortium name="DOE Joint Genome Institute"/>
            <person name="Haridas S."/>
            <person name="Albert R."/>
            <person name="Binder M."/>
            <person name="Bloem J."/>
            <person name="Labutti K."/>
            <person name="Salamov A."/>
            <person name="Andreopoulos B."/>
            <person name="Baker S.E."/>
            <person name="Barry K."/>
            <person name="Bills G."/>
            <person name="Bluhm B.H."/>
            <person name="Cannon C."/>
            <person name="Castanera R."/>
            <person name="Culley D.E."/>
            <person name="Daum C."/>
            <person name="Ezra D."/>
            <person name="Gonzalez J.B."/>
            <person name="Henrissat B."/>
            <person name="Kuo A."/>
            <person name="Liang C."/>
            <person name="Lipzen A."/>
            <person name="Lutzoni F."/>
            <person name="Magnuson J."/>
            <person name="Mondo S."/>
            <person name="Nolan M."/>
            <person name="Ohm R."/>
            <person name="Pangilinan J."/>
            <person name="Park H.-J."/>
            <person name="Ramirez L."/>
            <person name="Alfaro M."/>
            <person name="Sun H."/>
            <person name="Tritt A."/>
            <person name="Yoshinaga Y."/>
            <person name="Zwiers L.-H."/>
            <person name="Turgeon B.G."/>
            <person name="Goodwin S.B."/>
            <person name="Spatafora J.W."/>
            <person name="Crous P.W."/>
            <person name="Grigoriev I.V."/>
        </authorList>
    </citation>
    <scope>NUCLEOTIDE SEQUENCE</scope>
    <source>
        <strain evidence="10 12">CBS 781.70</strain>
    </source>
</reference>
<evidence type="ECO:0000313" key="12">
    <source>
        <dbReference type="RefSeq" id="XP_033536886.1"/>
    </source>
</evidence>
<evidence type="ECO:0000256" key="4">
    <source>
        <dbReference type="ARBA" id="ARBA00022989"/>
    </source>
</evidence>
<feature type="compositionally biased region" description="Gly residues" evidence="7">
    <location>
        <begin position="24"/>
        <end position="33"/>
    </location>
</feature>
<gene>
    <name evidence="10 12" type="ORF">P152DRAFT_456301</name>
</gene>
<reference evidence="12" key="2">
    <citation type="submission" date="2020-04" db="EMBL/GenBank/DDBJ databases">
        <authorList>
            <consortium name="NCBI Genome Project"/>
        </authorList>
    </citation>
    <scope>NUCLEOTIDE SEQUENCE</scope>
    <source>
        <strain evidence="12">CBS 781.70</strain>
    </source>
</reference>
<dbReference type="InterPro" id="IPR010989">
    <property type="entry name" value="SNARE"/>
</dbReference>
<evidence type="ECO:0000256" key="7">
    <source>
        <dbReference type="SAM" id="MobiDB-lite"/>
    </source>
</evidence>
<evidence type="ECO:0000259" key="9">
    <source>
        <dbReference type="PROSITE" id="PS50192"/>
    </source>
</evidence>
<dbReference type="SMART" id="SM00503">
    <property type="entry name" value="SynN"/>
    <property type="match status" value="1"/>
</dbReference>
<comment type="similarity">
    <text evidence="2">Belongs to the syntaxin family.</text>
</comment>
<feature type="domain" description="T-SNARE coiled-coil homology" evidence="9">
    <location>
        <begin position="232"/>
        <end position="294"/>
    </location>
</feature>
<reference evidence="12" key="3">
    <citation type="submission" date="2025-04" db="UniProtKB">
        <authorList>
            <consortium name="RefSeq"/>
        </authorList>
    </citation>
    <scope>IDENTIFICATION</scope>
    <source>
        <strain evidence="12">CBS 781.70</strain>
    </source>
</reference>
<dbReference type="GO" id="GO:0005886">
    <property type="term" value="C:plasma membrane"/>
    <property type="evidence" value="ECO:0007669"/>
    <property type="project" value="TreeGrafter"/>
</dbReference>
<dbReference type="PANTHER" id="PTHR19957:SF307">
    <property type="entry name" value="PROTEIN SSO1-RELATED"/>
    <property type="match status" value="1"/>
</dbReference>
<keyword evidence="4 8" id="KW-1133">Transmembrane helix</keyword>
<dbReference type="GO" id="GO:0031201">
    <property type="term" value="C:SNARE complex"/>
    <property type="evidence" value="ECO:0007669"/>
    <property type="project" value="TreeGrafter"/>
</dbReference>